<keyword evidence="3" id="KW-1185">Reference proteome</keyword>
<accession>A0A9Q8L5X5</accession>
<evidence type="ECO:0000259" key="1">
    <source>
        <dbReference type="PROSITE" id="PS50213"/>
    </source>
</evidence>
<protein>
    <submittedName>
        <fullName evidence="2">Aurofusarin biosynthesis cluster protein S</fullName>
    </submittedName>
</protein>
<evidence type="ECO:0000313" key="2">
    <source>
        <dbReference type="EMBL" id="UJO11466.1"/>
    </source>
</evidence>
<gene>
    <name evidence="2" type="ORF">CLAFUR5_01272</name>
</gene>
<dbReference type="PANTHER" id="PTHR10900:SF125">
    <property type="entry name" value="FAS1 DOMAIN-CONTAINING PROTEIN YLR001C"/>
    <property type="match status" value="1"/>
</dbReference>
<proteinExistence type="predicted"/>
<dbReference type="Gene3D" id="2.30.180.10">
    <property type="entry name" value="FAS1 domain"/>
    <property type="match status" value="2"/>
</dbReference>
<dbReference type="SMART" id="SM00554">
    <property type="entry name" value="FAS1"/>
    <property type="match status" value="2"/>
</dbReference>
<dbReference type="Pfam" id="PF02469">
    <property type="entry name" value="Fasciclin"/>
    <property type="match status" value="2"/>
</dbReference>
<dbReference type="Proteomes" id="UP000756132">
    <property type="component" value="Chromosome 1"/>
</dbReference>
<evidence type="ECO:0000313" key="3">
    <source>
        <dbReference type="Proteomes" id="UP000756132"/>
    </source>
</evidence>
<dbReference type="AlphaFoldDB" id="A0A9Q8L5X5"/>
<dbReference type="PROSITE" id="PS50213">
    <property type="entry name" value="FAS1"/>
    <property type="match status" value="2"/>
</dbReference>
<dbReference type="RefSeq" id="XP_047755832.1">
    <property type="nucleotide sequence ID" value="XM_047900420.1"/>
</dbReference>
<reference evidence="2" key="2">
    <citation type="journal article" date="2022" name="Microb. Genom.">
        <title>A chromosome-scale genome assembly of the tomato pathogen Cladosporium fulvum reveals a compartmentalized genome architecture and the presence of a dispensable chromosome.</title>
        <authorList>
            <person name="Zaccaron A.Z."/>
            <person name="Chen L.H."/>
            <person name="Samaras A."/>
            <person name="Stergiopoulos I."/>
        </authorList>
    </citation>
    <scope>NUCLEOTIDE SEQUENCE</scope>
    <source>
        <strain evidence="2">Race5_Kim</strain>
    </source>
</reference>
<sequence>MKITNVLPLAALSSAFVLPQEEVLATLAIEDHHGHTSVDSLVEKASAAKDDVLSSFKKHLDEFTETSKNVWEELSTDVQSGLDNAFEQAGDAASLFGDKLSQVSDDVESWFEDTIEAVEDHGHRPHKPPHHHEPNETIYQLIAGSKYTTTLAKLISEYDDLVDALNTTAANFTVFAPTDTAFEKIPDKAPKPSKEQLKAILQYHVLPGLYPAGHVLAMHTAPTLLVGEHLSSQPEPQRVAFKISLRGLTVNFYSRIVAINIAATNGYIHGVDSLILPPPNAIEIVDLFPGEFSTLELGLGKTGLLEKLNTTEHPGGTLFAPSNFAFQKLGPKINAFLFSQYGQKYLKSLLEYHVVPGTTLYSDAIYQAHKHDNVDAEQELPRKGLFHIDLPTFLKDRSLSVDIDRYGGFISIKINGFATVSVQDAIAQDGVIQVTRDVLIPPKKIGGAELEHWDGSELTVEDLKQRLEPFVAKSYL</sequence>
<dbReference type="SUPFAM" id="SSF82153">
    <property type="entry name" value="FAS1 domain"/>
    <property type="match status" value="2"/>
</dbReference>
<dbReference type="KEGG" id="ffu:CLAFUR5_01272"/>
<dbReference type="EMBL" id="CP090163">
    <property type="protein sequence ID" value="UJO11466.1"/>
    <property type="molecule type" value="Genomic_DNA"/>
</dbReference>
<dbReference type="InterPro" id="IPR036378">
    <property type="entry name" value="FAS1_dom_sf"/>
</dbReference>
<dbReference type="OMA" id="GVKGFTH"/>
<dbReference type="OrthoDB" id="7700931at2759"/>
<dbReference type="InterPro" id="IPR000782">
    <property type="entry name" value="FAS1_domain"/>
</dbReference>
<reference evidence="2" key="1">
    <citation type="submission" date="2021-12" db="EMBL/GenBank/DDBJ databases">
        <authorList>
            <person name="Zaccaron A."/>
            <person name="Stergiopoulos I."/>
        </authorList>
    </citation>
    <scope>NUCLEOTIDE SEQUENCE</scope>
    <source>
        <strain evidence="2">Race5_Kim</strain>
    </source>
</reference>
<feature type="domain" description="FAS1" evidence="1">
    <location>
        <begin position="279"/>
        <end position="439"/>
    </location>
</feature>
<dbReference type="InterPro" id="IPR050904">
    <property type="entry name" value="Adhesion/Biosynth-related"/>
</dbReference>
<dbReference type="PANTHER" id="PTHR10900">
    <property type="entry name" value="PERIOSTIN-RELATED"/>
    <property type="match status" value="1"/>
</dbReference>
<dbReference type="GeneID" id="71981150"/>
<name>A0A9Q8L5X5_PASFU</name>
<feature type="domain" description="FAS1" evidence="1">
    <location>
        <begin position="135"/>
        <end position="275"/>
    </location>
</feature>
<organism evidence="2 3">
    <name type="scientific">Passalora fulva</name>
    <name type="common">Tomato leaf mold</name>
    <name type="synonym">Cladosporium fulvum</name>
    <dbReference type="NCBI Taxonomy" id="5499"/>
    <lineage>
        <taxon>Eukaryota</taxon>
        <taxon>Fungi</taxon>
        <taxon>Dikarya</taxon>
        <taxon>Ascomycota</taxon>
        <taxon>Pezizomycotina</taxon>
        <taxon>Dothideomycetes</taxon>
        <taxon>Dothideomycetidae</taxon>
        <taxon>Mycosphaerellales</taxon>
        <taxon>Mycosphaerellaceae</taxon>
        <taxon>Fulvia</taxon>
    </lineage>
</organism>